<accession>A0A166GGT7</accession>
<dbReference type="InterPro" id="IPR005508">
    <property type="entry name" value="At2g31720-like"/>
</dbReference>
<dbReference type="GO" id="GO:0003677">
    <property type="term" value="F:DNA binding"/>
    <property type="evidence" value="ECO:0007669"/>
    <property type="project" value="InterPro"/>
</dbReference>
<dbReference type="PANTHER" id="PTHR31541:SF60">
    <property type="entry name" value="TF-B3 DOMAIN-CONTAINING PROTEIN"/>
    <property type="match status" value="1"/>
</dbReference>
<reference evidence="1" key="1">
    <citation type="journal article" date="2016" name="Nat. Genet.">
        <title>A high-quality carrot genome assembly provides new insights into carotenoid accumulation and asterid genome evolution.</title>
        <authorList>
            <person name="Iorizzo M."/>
            <person name="Ellison S."/>
            <person name="Senalik D."/>
            <person name="Zeng P."/>
            <person name="Satapoomin P."/>
            <person name="Huang J."/>
            <person name="Bowman M."/>
            <person name="Iovene M."/>
            <person name="Sanseverino W."/>
            <person name="Cavagnaro P."/>
            <person name="Yildiz M."/>
            <person name="Macko-Podgorni A."/>
            <person name="Moranska E."/>
            <person name="Grzebelus E."/>
            <person name="Grzebelus D."/>
            <person name="Ashrafi H."/>
            <person name="Zheng Z."/>
            <person name="Cheng S."/>
            <person name="Spooner D."/>
            <person name="Van Deynze A."/>
            <person name="Simon P."/>
        </authorList>
    </citation>
    <scope>NUCLEOTIDE SEQUENCE</scope>
    <source>
        <tissue evidence="1">Leaf</tissue>
    </source>
</reference>
<name>A0A166GGT7_DAUCS</name>
<protein>
    <submittedName>
        <fullName evidence="1">Uncharacterized protein</fullName>
    </submittedName>
</protein>
<dbReference type="EMBL" id="CP093343">
    <property type="protein sequence ID" value="WOG82377.1"/>
    <property type="molecule type" value="Genomic_DNA"/>
</dbReference>
<dbReference type="PANTHER" id="PTHR31541">
    <property type="entry name" value="B3 DOMAIN PLANT PROTEIN-RELATED"/>
    <property type="match status" value="1"/>
</dbReference>
<proteinExistence type="predicted"/>
<evidence type="ECO:0000313" key="2">
    <source>
        <dbReference type="Proteomes" id="UP000077755"/>
    </source>
</evidence>
<dbReference type="Gramene" id="KZN08948">
    <property type="protein sequence ID" value="KZN08948"/>
    <property type="gene ID" value="DCAR_001604"/>
</dbReference>
<evidence type="ECO:0000313" key="1">
    <source>
        <dbReference type="EMBL" id="WOG82377.1"/>
    </source>
</evidence>
<keyword evidence="2" id="KW-1185">Reference proteome</keyword>
<dbReference type="AlphaFoldDB" id="A0A166GGT7"/>
<gene>
    <name evidence="1" type="ORF">DCAR_0101541</name>
</gene>
<dbReference type="Proteomes" id="UP000077755">
    <property type="component" value="Chromosome 1"/>
</dbReference>
<sequence length="101" mass="11639">MHEYHTMNLAKWDLNSSSNYVLITVWRNVVHDNKLEEVVIQKGGKEESIVVMKEDDKLKSDVVVQVWCFRSEGRIWFALNIQAMSECSVTSKTKDGHDIVA</sequence>
<reference evidence="1" key="2">
    <citation type="submission" date="2022-03" db="EMBL/GenBank/DDBJ databases">
        <title>Draft title - Genomic analysis of global carrot germplasm unveils the trajectory of domestication and the origin of high carotenoid orange carrot.</title>
        <authorList>
            <person name="Iorizzo M."/>
            <person name="Ellison S."/>
            <person name="Senalik D."/>
            <person name="Macko-Podgorni A."/>
            <person name="Grzebelus D."/>
            <person name="Bostan H."/>
            <person name="Rolling W."/>
            <person name="Curaba J."/>
            <person name="Simon P."/>
        </authorList>
    </citation>
    <scope>NUCLEOTIDE SEQUENCE</scope>
    <source>
        <tissue evidence="1">Leaf</tissue>
    </source>
</reference>
<organism evidence="1 2">
    <name type="scientific">Daucus carota subsp. sativus</name>
    <name type="common">Carrot</name>
    <dbReference type="NCBI Taxonomy" id="79200"/>
    <lineage>
        <taxon>Eukaryota</taxon>
        <taxon>Viridiplantae</taxon>
        <taxon>Streptophyta</taxon>
        <taxon>Embryophyta</taxon>
        <taxon>Tracheophyta</taxon>
        <taxon>Spermatophyta</taxon>
        <taxon>Magnoliopsida</taxon>
        <taxon>eudicotyledons</taxon>
        <taxon>Gunneridae</taxon>
        <taxon>Pentapetalae</taxon>
        <taxon>asterids</taxon>
        <taxon>campanulids</taxon>
        <taxon>Apiales</taxon>
        <taxon>Apiaceae</taxon>
        <taxon>Apioideae</taxon>
        <taxon>Scandiceae</taxon>
        <taxon>Daucinae</taxon>
        <taxon>Daucus</taxon>
        <taxon>Daucus sect. Daucus</taxon>
    </lineage>
</organism>